<gene>
    <name evidence="8" type="primary">MED4</name>
    <name evidence="10" type="ORF">L596_011439</name>
</gene>
<keyword evidence="11" id="KW-1185">Reference proteome</keyword>
<protein>
    <recommendedName>
        <fullName evidence="3 8">Mediator of RNA polymerase II transcription subunit 4</fullName>
    </recommendedName>
    <alternativeName>
        <fullName evidence="7 8">Mediator complex subunit 4</fullName>
    </alternativeName>
</protein>
<comment type="similarity">
    <text evidence="2 8">Belongs to the Mediator complex subunit 4 family.</text>
</comment>
<dbReference type="Proteomes" id="UP000298663">
    <property type="component" value="Unassembled WGS sequence"/>
</dbReference>
<evidence type="ECO:0000256" key="7">
    <source>
        <dbReference type="ARBA" id="ARBA00031257"/>
    </source>
</evidence>
<dbReference type="EMBL" id="AZBU02000003">
    <property type="protein sequence ID" value="TKR86947.1"/>
    <property type="molecule type" value="Genomic_DNA"/>
</dbReference>
<comment type="subunit">
    <text evidence="8">Component of the Mediator complex.</text>
</comment>
<evidence type="ECO:0000256" key="9">
    <source>
        <dbReference type="SAM" id="MobiDB-lite"/>
    </source>
</evidence>
<dbReference type="OrthoDB" id="1929813at2759"/>
<dbReference type="PANTHER" id="PTHR13208">
    <property type="entry name" value="MEDIATOR OF RNA POLYMERASE II TRANSCRIPTION SUBUNIT 4"/>
    <property type="match status" value="1"/>
</dbReference>
<feature type="compositionally biased region" description="Polar residues" evidence="9">
    <location>
        <begin position="258"/>
        <end position="274"/>
    </location>
</feature>
<evidence type="ECO:0000313" key="11">
    <source>
        <dbReference type="Proteomes" id="UP000298663"/>
    </source>
</evidence>
<accession>A0A4U5NTX1</accession>
<comment type="caution">
    <text evidence="10">The sequence shown here is derived from an EMBL/GenBank/DDBJ whole genome shotgun (WGS) entry which is preliminary data.</text>
</comment>
<keyword evidence="6 8" id="KW-0539">Nucleus</keyword>
<organism evidence="10 11">
    <name type="scientific">Steinernema carpocapsae</name>
    <name type="common">Entomopathogenic nematode</name>
    <dbReference type="NCBI Taxonomy" id="34508"/>
    <lineage>
        <taxon>Eukaryota</taxon>
        <taxon>Metazoa</taxon>
        <taxon>Ecdysozoa</taxon>
        <taxon>Nematoda</taxon>
        <taxon>Chromadorea</taxon>
        <taxon>Rhabditida</taxon>
        <taxon>Tylenchina</taxon>
        <taxon>Panagrolaimomorpha</taxon>
        <taxon>Strongyloidoidea</taxon>
        <taxon>Steinernematidae</taxon>
        <taxon>Steinernema</taxon>
    </lineage>
</organism>
<evidence type="ECO:0000256" key="8">
    <source>
        <dbReference type="RuleBase" id="RU364141"/>
    </source>
</evidence>
<evidence type="ECO:0000256" key="4">
    <source>
        <dbReference type="ARBA" id="ARBA00023015"/>
    </source>
</evidence>
<comment type="function">
    <text evidence="8">Component of the Mediator complex, a coactivator involved in the regulated transcription of nearly all RNA polymerase II-dependent genes. Mediator functions as a bridge to convey information from gene-specific regulatory proteins to the basal RNA polymerase II transcription machinery. Mediator is recruited to promoters by direct interactions with regulatory proteins and serves as a scaffold for the assembly of a functional preinitiation complex with RNA polymerase II and the general transcription factors.</text>
</comment>
<dbReference type="InterPro" id="IPR019258">
    <property type="entry name" value="Mediator_Med4"/>
</dbReference>
<dbReference type="AlphaFoldDB" id="A0A4U5NTX1"/>
<evidence type="ECO:0000256" key="2">
    <source>
        <dbReference type="ARBA" id="ARBA00009626"/>
    </source>
</evidence>
<dbReference type="GO" id="GO:0006357">
    <property type="term" value="P:regulation of transcription by RNA polymerase II"/>
    <property type="evidence" value="ECO:0007669"/>
    <property type="project" value="InterPro"/>
</dbReference>
<dbReference type="STRING" id="34508.A0A4U5NTX1"/>
<comment type="subcellular location">
    <subcellularLocation>
        <location evidence="1 8">Nucleus</location>
    </subcellularLocation>
</comment>
<dbReference type="GO" id="GO:0016592">
    <property type="term" value="C:mediator complex"/>
    <property type="evidence" value="ECO:0007669"/>
    <property type="project" value="InterPro"/>
</dbReference>
<evidence type="ECO:0000256" key="5">
    <source>
        <dbReference type="ARBA" id="ARBA00023163"/>
    </source>
</evidence>
<feature type="region of interest" description="Disordered" evidence="9">
    <location>
        <begin position="257"/>
        <end position="323"/>
    </location>
</feature>
<evidence type="ECO:0000256" key="1">
    <source>
        <dbReference type="ARBA" id="ARBA00004123"/>
    </source>
</evidence>
<keyword evidence="4 8" id="KW-0805">Transcription regulation</keyword>
<evidence type="ECO:0000313" key="10">
    <source>
        <dbReference type="EMBL" id="TKR86947.1"/>
    </source>
</evidence>
<keyword evidence="5 8" id="KW-0804">Transcription</keyword>
<proteinExistence type="inferred from homology"/>
<keyword evidence="8" id="KW-0010">Activator</keyword>
<evidence type="ECO:0000256" key="6">
    <source>
        <dbReference type="ARBA" id="ARBA00023242"/>
    </source>
</evidence>
<evidence type="ECO:0000256" key="3">
    <source>
        <dbReference type="ARBA" id="ARBA00020629"/>
    </source>
</evidence>
<reference evidence="10 11" key="2">
    <citation type="journal article" date="2019" name="G3 (Bethesda)">
        <title>Hybrid Assembly of the Genome of the Entomopathogenic Nematode Steinernema carpocapsae Identifies the X-Chromosome.</title>
        <authorList>
            <person name="Serra L."/>
            <person name="Macchietto M."/>
            <person name="Macias-Munoz A."/>
            <person name="McGill C.J."/>
            <person name="Rodriguez I.M."/>
            <person name="Rodriguez B."/>
            <person name="Murad R."/>
            <person name="Mortazavi A."/>
        </authorList>
    </citation>
    <scope>NUCLEOTIDE SEQUENCE [LARGE SCALE GENOMIC DNA]</scope>
    <source>
        <strain evidence="10 11">ALL</strain>
    </source>
</reference>
<dbReference type="GO" id="GO:0003712">
    <property type="term" value="F:transcription coregulator activity"/>
    <property type="evidence" value="ECO:0007669"/>
    <property type="project" value="InterPro"/>
</dbReference>
<dbReference type="PANTHER" id="PTHR13208:SF2">
    <property type="entry name" value="MEDIATOR OF RNA POLYMERASE II TRANSCRIPTION SUBUNIT 4"/>
    <property type="match status" value="1"/>
</dbReference>
<name>A0A4U5NTX1_STECR</name>
<dbReference type="GO" id="GO:0070847">
    <property type="term" value="C:core mediator complex"/>
    <property type="evidence" value="ECO:0007669"/>
    <property type="project" value="TreeGrafter"/>
</dbReference>
<reference evidence="10 11" key="1">
    <citation type="journal article" date="2015" name="Genome Biol.">
        <title>Comparative genomics of Steinernema reveals deeply conserved gene regulatory networks.</title>
        <authorList>
            <person name="Dillman A.R."/>
            <person name="Macchietto M."/>
            <person name="Porter C.F."/>
            <person name="Rogers A."/>
            <person name="Williams B."/>
            <person name="Antoshechkin I."/>
            <person name="Lee M.M."/>
            <person name="Goodwin Z."/>
            <person name="Lu X."/>
            <person name="Lewis E.E."/>
            <person name="Goodrich-Blair H."/>
            <person name="Stock S.P."/>
            <person name="Adams B.J."/>
            <person name="Sternberg P.W."/>
            <person name="Mortazavi A."/>
        </authorList>
    </citation>
    <scope>NUCLEOTIDE SEQUENCE [LARGE SCALE GENOMIC DNA]</scope>
    <source>
        <strain evidence="10 11">ALL</strain>
    </source>
</reference>
<sequence length="323" mass="34965">MDNYSKKHPIGEAITEAIDDLESIVKQMVVKLQESSKGKQQQQDSETLAQLTELFEQKMQSINALYARVPNHVEREAHIRALEKCVESRNNVIEDVENQLKVIEEALIHVIHQGSKRVKAARLAARNPQMSEDLVRFASQISKSYAVAAPNFWQIGDPLRPYPTEIDFAKSKLAAPRVQPAAPALALLRSSSANAMGIPGLRPGMRNMSPMGSAMPGQPQFQNAGGMVPQRGQWTGSPGRGGYGTSSPRGGVRAMTPMGSQGMNPMVRSSSPQVLNARRMSGADRMSSPASQAMKQRAAPPPVNSVENMSSDSSSESSSDEAS</sequence>
<dbReference type="Pfam" id="PF10018">
    <property type="entry name" value="Med4"/>
    <property type="match status" value="1"/>
</dbReference>